<dbReference type="InterPro" id="IPR002523">
    <property type="entry name" value="MgTranspt_CorA/ZnTranspt_ZntB"/>
</dbReference>
<protein>
    <submittedName>
        <fullName evidence="2">Uncharacterized protein</fullName>
    </submittedName>
</protein>
<proteinExistence type="predicted"/>
<gene>
    <name evidence="2" type="ORF">E8E13_003248</name>
</gene>
<dbReference type="GO" id="GO:0016020">
    <property type="term" value="C:membrane"/>
    <property type="evidence" value="ECO:0007669"/>
    <property type="project" value="InterPro"/>
</dbReference>
<comment type="caution">
    <text evidence="2">The sequence shown here is derived from an EMBL/GenBank/DDBJ whole genome shotgun (WGS) entry which is preliminary data.</text>
</comment>
<feature type="transmembrane region" description="Helical" evidence="1">
    <location>
        <begin position="447"/>
        <end position="469"/>
    </location>
</feature>
<keyword evidence="3" id="KW-1185">Reference proteome</keyword>
<dbReference type="AlphaFoldDB" id="A0A9P4TCU8"/>
<keyword evidence="1" id="KW-0812">Transmembrane</keyword>
<sequence>MAHHLIDFEKSCDQICDTTLPMSKLDTSDDAVVLVEAFPDGSLRNRPVHKKLVEDYIEMDFKENQTKSLPVAPFGSSIKMLHSSPAKHAQVGQLLPLAISKSWFRRLATWLRVPIVFPSVLENTIAMCIEAEPLIPESISQTREQASKEHLSNSRLTLSLTLSDILVAFILQSMPSGTWSSCFAASFTYSFPQRCMYIFLQTEAGNSESVLHAIDMSRFASKDHTPFLIPSAIVKHHLEVRVEALSDKKEDIWQLECKMGVRRDHPVIANPLTVDLEDTTRQINALNANLAWTLHSCRRTEEILNFMDSMVSRYATQAAANNVSATEIADVKRIMQNSHTYLHSWNRGVADRVDYLTKRLQALSQSVYSSIAQRDSANSIRIAEAGTKLAETSHHIALATSRDSAVMRVITAVTVVFLPATFTATFFSTTFFNFGAGDNGRVYSSWLWLYFVLTLALTAIVMGGTWVMSRAKEKELTRKMDGGRIL</sequence>
<keyword evidence="1" id="KW-0472">Membrane</keyword>
<dbReference type="Proteomes" id="UP000801428">
    <property type="component" value="Unassembled WGS sequence"/>
</dbReference>
<dbReference type="OrthoDB" id="1046782at2759"/>
<accession>A0A9P4TCU8</accession>
<dbReference type="EMBL" id="SWKU01000014">
    <property type="protein sequence ID" value="KAF3000720.1"/>
    <property type="molecule type" value="Genomic_DNA"/>
</dbReference>
<organism evidence="2 3">
    <name type="scientific">Curvularia kusanoi</name>
    <name type="common">Cochliobolus kusanoi</name>
    <dbReference type="NCBI Taxonomy" id="90978"/>
    <lineage>
        <taxon>Eukaryota</taxon>
        <taxon>Fungi</taxon>
        <taxon>Dikarya</taxon>
        <taxon>Ascomycota</taxon>
        <taxon>Pezizomycotina</taxon>
        <taxon>Dothideomycetes</taxon>
        <taxon>Pleosporomycetidae</taxon>
        <taxon>Pleosporales</taxon>
        <taxon>Pleosporineae</taxon>
        <taxon>Pleosporaceae</taxon>
        <taxon>Curvularia</taxon>
    </lineage>
</organism>
<name>A0A9P4TCU8_CURKU</name>
<dbReference type="Gene3D" id="1.20.58.340">
    <property type="entry name" value="Magnesium transport protein CorA, transmembrane region"/>
    <property type="match status" value="1"/>
</dbReference>
<dbReference type="Pfam" id="PF01544">
    <property type="entry name" value="CorA"/>
    <property type="match status" value="1"/>
</dbReference>
<feature type="transmembrane region" description="Helical" evidence="1">
    <location>
        <begin position="405"/>
        <end position="427"/>
    </location>
</feature>
<reference evidence="2" key="1">
    <citation type="submission" date="2019-04" db="EMBL/GenBank/DDBJ databases">
        <title>Sequencing of skin fungus with MAO and IRED activity.</title>
        <authorList>
            <person name="Marsaioli A.J."/>
            <person name="Bonatto J.M.C."/>
            <person name="Reis Junior O."/>
        </authorList>
    </citation>
    <scope>NUCLEOTIDE SEQUENCE</scope>
    <source>
        <strain evidence="2">30M1</strain>
    </source>
</reference>
<keyword evidence="1" id="KW-1133">Transmembrane helix</keyword>
<dbReference type="GO" id="GO:0046873">
    <property type="term" value="F:metal ion transmembrane transporter activity"/>
    <property type="evidence" value="ECO:0007669"/>
    <property type="project" value="InterPro"/>
</dbReference>
<evidence type="ECO:0000256" key="1">
    <source>
        <dbReference type="SAM" id="Phobius"/>
    </source>
</evidence>
<evidence type="ECO:0000313" key="3">
    <source>
        <dbReference type="Proteomes" id="UP000801428"/>
    </source>
</evidence>
<evidence type="ECO:0000313" key="2">
    <source>
        <dbReference type="EMBL" id="KAF3000720.1"/>
    </source>
</evidence>